<dbReference type="Proteomes" id="UP000308600">
    <property type="component" value="Unassembled WGS sequence"/>
</dbReference>
<evidence type="ECO:0000313" key="1">
    <source>
        <dbReference type="EMBL" id="TFK63007.1"/>
    </source>
</evidence>
<proteinExistence type="predicted"/>
<dbReference type="EMBL" id="ML208545">
    <property type="protein sequence ID" value="TFK63007.1"/>
    <property type="molecule type" value="Genomic_DNA"/>
</dbReference>
<reference evidence="1 2" key="1">
    <citation type="journal article" date="2019" name="Nat. Ecol. Evol.">
        <title>Megaphylogeny resolves global patterns of mushroom evolution.</title>
        <authorList>
            <person name="Varga T."/>
            <person name="Krizsan K."/>
            <person name="Foldi C."/>
            <person name="Dima B."/>
            <person name="Sanchez-Garcia M."/>
            <person name="Sanchez-Ramirez S."/>
            <person name="Szollosi G.J."/>
            <person name="Szarkandi J.G."/>
            <person name="Papp V."/>
            <person name="Albert L."/>
            <person name="Andreopoulos W."/>
            <person name="Angelini C."/>
            <person name="Antonin V."/>
            <person name="Barry K.W."/>
            <person name="Bougher N.L."/>
            <person name="Buchanan P."/>
            <person name="Buyck B."/>
            <person name="Bense V."/>
            <person name="Catcheside P."/>
            <person name="Chovatia M."/>
            <person name="Cooper J."/>
            <person name="Damon W."/>
            <person name="Desjardin D."/>
            <person name="Finy P."/>
            <person name="Geml J."/>
            <person name="Haridas S."/>
            <person name="Hughes K."/>
            <person name="Justo A."/>
            <person name="Karasinski D."/>
            <person name="Kautmanova I."/>
            <person name="Kiss B."/>
            <person name="Kocsube S."/>
            <person name="Kotiranta H."/>
            <person name="LaButti K.M."/>
            <person name="Lechner B.E."/>
            <person name="Liimatainen K."/>
            <person name="Lipzen A."/>
            <person name="Lukacs Z."/>
            <person name="Mihaltcheva S."/>
            <person name="Morgado L.N."/>
            <person name="Niskanen T."/>
            <person name="Noordeloos M.E."/>
            <person name="Ohm R.A."/>
            <person name="Ortiz-Santana B."/>
            <person name="Ovrebo C."/>
            <person name="Racz N."/>
            <person name="Riley R."/>
            <person name="Savchenko A."/>
            <person name="Shiryaev A."/>
            <person name="Soop K."/>
            <person name="Spirin V."/>
            <person name="Szebenyi C."/>
            <person name="Tomsovsky M."/>
            <person name="Tulloss R.E."/>
            <person name="Uehling J."/>
            <person name="Grigoriev I.V."/>
            <person name="Vagvolgyi C."/>
            <person name="Papp T."/>
            <person name="Martin F.M."/>
            <person name="Miettinen O."/>
            <person name="Hibbett D.S."/>
            <person name="Nagy L.G."/>
        </authorList>
    </citation>
    <scope>NUCLEOTIDE SEQUENCE [LARGE SCALE GENOMIC DNA]</scope>
    <source>
        <strain evidence="1 2">NL-1719</strain>
    </source>
</reference>
<gene>
    <name evidence="1" type="ORF">BDN72DRAFT_848131</name>
</gene>
<accession>A0ACD3ADT5</accession>
<sequence>MTGLFGASESPSGSRGWRCQLACIIRLAGTCCGGGVIAQNFGGALAGGLGLFAAECELGRKSTKSLGGACRTFPPPTLASPFLSSQFLAAYQPIGQEYCQIR</sequence>
<organism evidence="1 2">
    <name type="scientific">Pluteus cervinus</name>
    <dbReference type="NCBI Taxonomy" id="181527"/>
    <lineage>
        <taxon>Eukaryota</taxon>
        <taxon>Fungi</taxon>
        <taxon>Dikarya</taxon>
        <taxon>Basidiomycota</taxon>
        <taxon>Agaricomycotina</taxon>
        <taxon>Agaricomycetes</taxon>
        <taxon>Agaricomycetidae</taxon>
        <taxon>Agaricales</taxon>
        <taxon>Pluteineae</taxon>
        <taxon>Pluteaceae</taxon>
        <taxon>Pluteus</taxon>
    </lineage>
</organism>
<evidence type="ECO:0000313" key="2">
    <source>
        <dbReference type="Proteomes" id="UP000308600"/>
    </source>
</evidence>
<keyword evidence="2" id="KW-1185">Reference proteome</keyword>
<name>A0ACD3ADT5_9AGAR</name>
<protein>
    <submittedName>
        <fullName evidence="1">Uncharacterized protein</fullName>
    </submittedName>
</protein>